<keyword evidence="2" id="KW-0472">Membrane</keyword>
<comment type="caution">
    <text evidence="3">The sequence shown here is derived from an EMBL/GenBank/DDBJ whole genome shotgun (WGS) entry which is preliminary data.</text>
</comment>
<evidence type="ECO:0000313" key="4">
    <source>
        <dbReference type="Proteomes" id="UP000634522"/>
    </source>
</evidence>
<accession>A0ABX1NGI9</accession>
<sequence length="86" mass="9425">MSTITFDTLKYAERLEKAGLTREQASAMAEAQKEVFAEALETQLATKSDVDRLENRIEQLELKLTIKLGAMMVVAVGAVAALVKLI</sequence>
<gene>
    <name evidence="3" type="ORF">GPA27_13575</name>
</gene>
<dbReference type="Proteomes" id="UP000634522">
    <property type="component" value="Unassembled WGS sequence"/>
</dbReference>
<feature type="transmembrane region" description="Helical" evidence="2">
    <location>
        <begin position="64"/>
        <end position="83"/>
    </location>
</feature>
<evidence type="ECO:0000256" key="2">
    <source>
        <dbReference type="SAM" id="Phobius"/>
    </source>
</evidence>
<organism evidence="3 4">
    <name type="scientific">Aromatoleum toluolicum</name>
    <dbReference type="NCBI Taxonomy" id="90060"/>
    <lineage>
        <taxon>Bacteria</taxon>
        <taxon>Pseudomonadati</taxon>
        <taxon>Pseudomonadota</taxon>
        <taxon>Betaproteobacteria</taxon>
        <taxon>Rhodocyclales</taxon>
        <taxon>Rhodocyclaceae</taxon>
        <taxon>Aromatoleum</taxon>
    </lineage>
</organism>
<keyword evidence="2" id="KW-1133">Transmembrane helix</keyword>
<dbReference type="Gene3D" id="1.20.5.340">
    <property type="match status" value="1"/>
</dbReference>
<feature type="coiled-coil region" evidence="1">
    <location>
        <begin position="43"/>
        <end position="70"/>
    </location>
</feature>
<dbReference type="EMBL" id="WTVS01000026">
    <property type="protein sequence ID" value="NMF98416.1"/>
    <property type="molecule type" value="Genomic_DNA"/>
</dbReference>
<keyword evidence="1" id="KW-0175">Coiled coil</keyword>
<name>A0ABX1NGI9_9RHOO</name>
<reference evidence="3 4" key="1">
    <citation type="submission" date="2019-12" db="EMBL/GenBank/DDBJ databases">
        <title>Comparative genomics gives insights into the taxonomy of the Azoarcus-Aromatoleum group and reveals separate origins of nif in the plant-associated Azoarcus and non-plant-associated Aromatoleum sub-groups.</title>
        <authorList>
            <person name="Lafos M."/>
            <person name="Maluk M."/>
            <person name="Batista M."/>
            <person name="Junghare M."/>
            <person name="Carmona M."/>
            <person name="Faoro H."/>
            <person name="Cruz L.M."/>
            <person name="Battistoni F."/>
            <person name="De Souza E."/>
            <person name="Pedrosa F."/>
            <person name="Chen W.-M."/>
            <person name="Poole P.S."/>
            <person name="Dixon R.A."/>
            <person name="James E.K."/>
        </authorList>
    </citation>
    <scope>NUCLEOTIDE SEQUENCE [LARGE SCALE GENOMIC DNA]</scope>
    <source>
        <strain evidence="3 4">T</strain>
    </source>
</reference>
<protein>
    <submittedName>
        <fullName evidence="3">DUF1640 domain-containing protein</fullName>
    </submittedName>
</protein>
<evidence type="ECO:0000256" key="1">
    <source>
        <dbReference type="SAM" id="Coils"/>
    </source>
</evidence>
<proteinExistence type="predicted"/>
<dbReference type="RefSeq" id="WP_169141167.1">
    <property type="nucleotide sequence ID" value="NZ_WTVS01000026.1"/>
</dbReference>
<evidence type="ECO:0000313" key="3">
    <source>
        <dbReference type="EMBL" id="NMF98416.1"/>
    </source>
</evidence>
<keyword evidence="4" id="KW-1185">Reference proteome</keyword>
<keyword evidence="2" id="KW-0812">Transmembrane</keyword>